<accession>A0ABU9MYH8</accession>
<keyword evidence="3" id="KW-1185">Reference proteome</keyword>
<dbReference type="Pfam" id="PF13840">
    <property type="entry name" value="ACT_7"/>
    <property type="match status" value="1"/>
</dbReference>
<feature type="domain" description="CASTOR ACT" evidence="1">
    <location>
        <begin position="59"/>
        <end position="119"/>
    </location>
</feature>
<dbReference type="PANTHER" id="PTHR31131:SF6">
    <property type="entry name" value="CASTOR ACT DOMAIN-CONTAINING PROTEIN"/>
    <property type="match status" value="1"/>
</dbReference>
<comment type="caution">
    <text evidence="2">The sequence shown here is derived from an EMBL/GenBank/DDBJ whole genome shotgun (WGS) entry which is preliminary data.</text>
</comment>
<evidence type="ECO:0000313" key="3">
    <source>
        <dbReference type="Proteomes" id="UP001447008"/>
    </source>
</evidence>
<dbReference type="Proteomes" id="UP001447008">
    <property type="component" value="Unassembled WGS sequence"/>
</dbReference>
<name>A0ABU9MYH8_9GAMM</name>
<sequence>MAKQTLQLLPHEFTIHSFDSTAAIPSIIFQSEVYFVGKTTEELSIVCISDIALDSLGQEPGWVALEVLGPLGFSLTGILSNISGVLARANISIFAISTFDTDYILVKGVDAKNAMNSLKKEGYNVRS</sequence>
<dbReference type="RefSeq" id="WP_342679675.1">
    <property type="nucleotide sequence ID" value="NZ_JBCGCU010000016.1"/>
</dbReference>
<dbReference type="InterPro" id="IPR027795">
    <property type="entry name" value="CASTOR_ACT_dom"/>
</dbReference>
<dbReference type="InterPro" id="IPR016540">
    <property type="entry name" value="UCP008459"/>
</dbReference>
<reference evidence="2 3" key="1">
    <citation type="submission" date="2024-03" db="EMBL/GenBank/DDBJ databases">
        <title>Pseudoalteromonas qingdaonensis sp. nov., isolated from the intestines of marine benthic organisms.</title>
        <authorList>
            <person name="Lin X."/>
            <person name="Fang S."/>
            <person name="Hu X."/>
        </authorList>
    </citation>
    <scope>NUCLEOTIDE SEQUENCE [LARGE SCALE GENOMIC DNA]</scope>
    <source>
        <strain evidence="2 3">YIC-827</strain>
    </source>
</reference>
<dbReference type="InterPro" id="IPR051719">
    <property type="entry name" value="CASTOR_mTORC1"/>
</dbReference>
<protein>
    <submittedName>
        <fullName evidence="2">ACT domain-containing protein</fullName>
    </submittedName>
</protein>
<dbReference type="SUPFAM" id="SSF55021">
    <property type="entry name" value="ACT-like"/>
    <property type="match status" value="2"/>
</dbReference>
<evidence type="ECO:0000259" key="1">
    <source>
        <dbReference type="Pfam" id="PF13840"/>
    </source>
</evidence>
<dbReference type="Gene3D" id="3.30.2130.10">
    <property type="entry name" value="VC0802-like"/>
    <property type="match status" value="1"/>
</dbReference>
<dbReference type="EMBL" id="JBCGCU010000016">
    <property type="protein sequence ID" value="MEM0516294.1"/>
    <property type="molecule type" value="Genomic_DNA"/>
</dbReference>
<organism evidence="2 3">
    <name type="scientific">Pseudoalteromonas qingdaonensis</name>
    <dbReference type="NCBI Taxonomy" id="3131913"/>
    <lineage>
        <taxon>Bacteria</taxon>
        <taxon>Pseudomonadati</taxon>
        <taxon>Pseudomonadota</taxon>
        <taxon>Gammaproteobacteria</taxon>
        <taxon>Alteromonadales</taxon>
        <taxon>Pseudoalteromonadaceae</taxon>
        <taxon>Pseudoalteromonas</taxon>
    </lineage>
</organism>
<dbReference type="InterPro" id="IPR045865">
    <property type="entry name" value="ACT-like_dom_sf"/>
</dbReference>
<dbReference type="PIRSF" id="PIRSF008459">
    <property type="entry name" value="UCP008459"/>
    <property type="match status" value="1"/>
</dbReference>
<dbReference type="PANTHER" id="PTHR31131">
    <property type="entry name" value="CHROMOSOME 1, WHOLE GENOME SHOTGUN SEQUENCE"/>
    <property type="match status" value="1"/>
</dbReference>
<evidence type="ECO:0000313" key="2">
    <source>
        <dbReference type="EMBL" id="MEM0516294.1"/>
    </source>
</evidence>
<proteinExistence type="predicted"/>
<gene>
    <name evidence="2" type="ORF">WCN91_12875</name>
</gene>